<keyword evidence="2" id="KW-0690">Ribosome biogenesis</keyword>
<protein>
    <submittedName>
        <fullName evidence="10">WD repeat-containing protein 75</fullName>
    </submittedName>
</protein>
<evidence type="ECO:0000256" key="1">
    <source>
        <dbReference type="ARBA" id="ARBA00004604"/>
    </source>
</evidence>
<dbReference type="Pfam" id="PF23769">
    <property type="entry name" value="Beta-prop_WDR75_2nd"/>
    <property type="match status" value="1"/>
</dbReference>
<keyword evidence="5" id="KW-0677">Repeat</keyword>
<keyword evidence="6" id="KW-0539">Nucleus</keyword>
<dbReference type="PANTHER" id="PTHR45176:SF1">
    <property type="entry name" value="TRANSDUCIN FAMILY PROTEIN _ WD-40 REPEAT FAMILY PROTEIN-RELATED"/>
    <property type="match status" value="1"/>
</dbReference>
<feature type="compositionally biased region" description="Basic and acidic residues" evidence="8">
    <location>
        <begin position="250"/>
        <end position="268"/>
    </location>
</feature>
<keyword evidence="4 7" id="KW-0853">WD repeat</keyword>
<evidence type="ECO:0000259" key="9">
    <source>
        <dbReference type="Pfam" id="PF23769"/>
    </source>
</evidence>
<dbReference type="PROSITE" id="PS50082">
    <property type="entry name" value="WD_REPEATS_2"/>
    <property type="match status" value="1"/>
</dbReference>
<dbReference type="Pfam" id="PF23869">
    <property type="entry name" value="Beta-prop_WDR75_1st"/>
    <property type="match status" value="2"/>
</dbReference>
<feature type="non-terminal residue" evidence="10">
    <location>
        <position position="1"/>
    </location>
</feature>
<gene>
    <name evidence="10" type="primary">Wdr75</name>
    <name evidence="10" type="ORF">SDJN03_15124</name>
</gene>
<evidence type="ECO:0000256" key="6">
    <source>
        <dbReference type="ARBA" id="ARBA00023242"/>
    </source>
</evidence>
<dbReference type="InterPro" id="IPR001680">
    <property type="entry name" value="WD40_rpt"/>
</dbReference>
<reference evidence="10 11" key="1">
    <citation type="journal article" date="2021" name="Hortic Res">
        <title>The domestication of Cucurbita argyrosperma as revealed by the genome of its wild relative.</title>
        <authorList>
            <person name="Barrera-Redondo J."/>
            <person name="Sanchez-de la Vega G."/>
            <person name="Aguirre-Liguori J.A."/>
            <person name="Castellanos-Morales G."/>
            <person name="Gutierrez-Guerrero Y.T."/>
            <person name="Aguirre-Dugua X."/>
            <person name="Aguirre-Planter E."/>
            <person name="Tenaillon M.I."/>
            <person name="Lira-Saade R."/>
            <person name="Eguiarte L.E."/>
        </authorList>
    </citation>
    <scope>NUCLEOTIDE SEQUENCE [LARGE SCALE GENOMIC DNA]</scope>
    <source>
        <strain evidence="10">JBR-2021</strain>
    </source>
</reference>
<dbReference type="InterPro" id="IPR057644">
    <property type="entry name" value="Beta-prop_WDR75_2nd"/>
</dbReference>
<evidence type="ECO:0000256" key="2">
    <source>
        <dbReference type="ARBA" id="ARBA00022517"/>
    </source>
</evidence>
<dbReference type="Proteomes" id="UP000685013">
    <property type="component" value="Chromosome 10"/>
</dbReference>
<dbReference type="PANTHER" id="PTHR45176">
    <property type="entry name" value="TRANSDUCIN FAMILY PROTEIN / WD-40 REPEAT FAMILY PROTEIN-RELATED"/>
    <property type="match status" value="1"/>
</dbReference>
<dbReference type="SMART" id="SM00320">
    <property type="entry name" value="WD40"/>
    <property type="match status" value="6"/>
</dbReference>
<evidence type="ECO:0000256" key="5">
    <source>
        <dbReference type="ARBA" id="ARBA00022737"/>
    </source>
</evidence>
<sequence>MICGGKSYVSAPPAFSNDAKRLLVCTANSVSIFSTSTGLQITSLEGHKALVTSVTVVPASSQASKMLCFCWTTSLDGTIRYWDFSVPELMKTVDIQLPVHSMVIPSLLGQPLERDSKSRDLFAYVSVENIKVKDNKPVPTGGQILKCNLTKSRMAAGVILAETQQPEYITISSTGRFFGIRNKRKIHVWKVPEVESESVGAKRITLHHTKDLTVLAFHPIQRMVAAGDVTGRMLIWRGFGNRTFSVSGKETGKKSFEDEDKPGVRGNDDADSCSTWHWHPAEVIVLSFSFDGTYLYSGGKEGVLVVWQLDTEKRKYLPRIGSPLLYFTDSPDPLLASVSCADNQIHLLKMPSMEILKSISGIKLPCSFPDVCQGSNNGFSFNQNGGLVALRSENYSIQFYSLYDDCGICEVQICERNHQPSEELTVVVTVVALSLDGSLMSTAEVRSPEDGIGGLICLKFWDSELENKRFSLSTVVYEPHRDGGISALTFHPNRRMAVSTSYGGDFKIWVCNDGRQKIQGEQNSSWMCHSVGSYKKKSMNAATFSADGSVLAVAAETVITLWDPEQNILIAVIGETLTPIVNLSFAGDSEFLISVSQGSRPQLSVWSMTKLSVSWSYKLHVEAVACAVDTSSFAVLALIPESVRLQFNDSTFQGRDGVILHFNANDPVPQNTWSVRKAQGGGLAFLRSKKSSNSSDGKFDHPWLVYINGDHEYTLFDPSGKEAQELSLTKQGSYHALEETGGKFGYQAIYGELPEFDSKVDQTLSAPSVPSQRPWETIFSGSSHELPPLNRYNPKIELVGIKTEAFDFPIYIPSLQHELASCLHGATIRRKHLLWRTLKDLPKKR</sequence>
<evidence type="ECO:0000256" key="3">
    <source>
        <dbReference type="ARBA" id="ARBA00022552"/>
    </source>
</evidence>
<accession>A0AAV6N0M6</accession>
<evidence type="ECO:0000313" key="11">
    <source>
        <dbReference type="Proteomes" id="UP000685013"/>
    </source>
</evidence>
<feature type="region of interest" description="Disordered" evidence="8">
    <location>
        <begin position="248"/>
        <end position="269"/>
    </location>
</feature>
<dbReference type="AlphaFoldDB" id="A0AAV6N0M6"/>
<name>A0AAV6N0M6_9ROSI</name>
<keyword evidence="3" id="KW-0698">rRNA processing</keyword>
<organism evidence="10 11">
    <name type="scientific">Cucurbita argyrosperma subsp. sororia</name>
    <dbReference type="NCBI Taxonomy" id="37648"/>
    <lineage>
        <taxon>Eukaryota</taxon>
        <taxon>Viridiplantae</taxon>
        <taxon>Streptophyta</taxon>
        <taxon>Embryophyta</taxon>
        <taxon>Tracheophyta</taxon>
        <taxon>Spermatophyta</taxon>
        <taxon>Magnoliopsida</taxon>
        <taxon>eudicotyledons</taxon>
        <taxon>Gunneridae</taxon>
        <taxon>Pentapetalae</taxon>
        <taxon>rosids</taxon>
        <taxon>fabids</taxon>
        <taxon>Cucurbitales</taxon>
        <taxon>Cucurbitaceae</taxon>
        <taxon>Cucurbiteae</taxon>
        <taxon>Cucurbita</taxon>
    </lineage>
</organism>
<proteinExistence type="predicted"/>
<evidence type="ECO:0000256" key="7">
    <source>
        <dbReference type="PROSITE-ProRule" id="PRU00221"/>
    </source>
</evidence>
<evidence type="ECO:0000256" key="8">
    <source>
        <dbReference type="SAM" id="MobiDB-lite"/>
    </source>
</evidence>
<comment type="caution">
    <text evidence="10">The sequence shown here is derived from an EMBL/GenBank/DDBJ whole genome shotgun (WGS) entry which is preliminary data.</text>
</comment>
<comment type="subcellular location">
    <subcellularLocation>
        <location evidence="1">Nucleus</location>
        <location evidence="1">Nucleolus</location>
    </subcellularLocation>
</comment>
<feature type="repeat" description="WD" evidence="7">
    <location>
        <begin position="276"/>
        <end position="317"/>
    </location>
</feature>
<dbReference type="EMBL" id="JAGKQH010000010">
    <property type="protein sequence ID" value="KAG6589701.1"/>
    <property type="molecule type" value="Genomic_DNA"/>
</dbReference>
<evidence type="ECO:0000313" key="10">
    <source>
        <dbReference type="EMBL" id="KAG6589701.1"/>
    </source>
</evidence>
<keyword evidence="11" id="KW-1185">Reference proteome</keyword>
<feature type="domain" description="WD repeat-containing protein 75 second beta-propeller" evidence="9">
    <location>
        <begin position="396"/>
        <end position="640"/>
    </location>
</feature>
<evidence type="ECO:0000256" key="4">
    <source>
        <dbReference type="ARBA" id="ARBA00022574"/>
    </source>
</evidence>